<dbReference type="Gene3D" id="1.10.150.50">
    <property type="entry name" value="Transcription Factor, Ets-1"/>
    <property type="match status" value="1"/>
</dbReference>
<protein>
    <submittedName>
        <fullName evidence="1">Uncharacterized protein</fullName>
    </submittedName>
</protein>
<dbReference type="AlphaFoldDB" id="K1QJZ7"/>
<gene>
    <name evidence="1" type="ORF">CGI_10002902</name>
</gene>
<proteinExistence type="predicted"/>
<dbReference type="EMBL" id="JH818744">
    <property type="protein sequence ID" value="EKC22041.1"/>
    <property type="molecule type" value="Genomic_DNA"/>
</dbReference>
<accession>K1QJZ7</accession>
<sequence>MSALKAGPLGLDDKLEKFEEEDITLDLLLDLSEKELEETLEKIKLTIGNQMKIRIEIKKLNSRK</sequence>
<name>K1QJZ7_MAGGI</name>
<organism evidence="1">
    <name type="scientific">Magallana gigas</name>
    <name type="common">Pacific oyster</name>
    <name type="synonym">Crassostrea gigas</name>
    <dbReference type="NCBI Taxonomy" id="29159"/>
    <lineage>
        <taxon>Eukaryota</taxon>
        <taxon>Metazoa</taxon>
        <taxon>Spiralia</taxon>
        <taxon>Lophotrochozoa</taxon>
        <taxon>Mollusca</taxon>
        <taxon>Bivalvia</taxon>
        <taxon>Autobranchia</taxon>
        <taxon>Pteriomorphia</taxon>
        <taxon>Ostreida</taxon>
        <taxon>Ostreoidea</taxon>
        <taxon>Ostreidae</taxon>
        <taxon>Magallana</taxon>
    </lineage>
</organism>
<evidence type="ECO:0000313" key="1">
    <source>
        <dbReference type="EMBL" id="EKC22041.1"/>
    </source>
</evidence>
<dbReference type="InParanoid" id="K1QJZ7"/>
<dbReference type="SUPFAM" id="SSF47769">
    <property type="entry name" value="SAM/Pointed domain"/>
    <property type="match status" value="1"/>
</dbReference>
<dbReference type="InterPro" id="IPR013761">
    <property type="entry name" value="SAM/pointed_sf"/>
</dbReference>
<dbReference type="HOGENOM" id="CLU_2869761_0_0_1"/>
<reference evidence="1" key="1">
    <citation type="journal article" date="2012" name="Nature">
        <title>The oyster genome reveals stress adaptation and complexity of shell formation.</title>
        <authorList>
            <person name="Zhang G."/>
            <person name="Fang X."/>
            <person name="Guo X."/>
            <person name="Li L."/>
            <person name="Luo R."/>
            <person name="Xu F."/>
            <person name="Yang P."/>
            <person name="Zhang L."/>
            <person name="Wang X."/>
            <person name="Qi H."/>
            <person name="Xiong Z."/>
            <person name="Que H."/>
            <person name="Xie Y."/>
            <person name="Holland P.W."/>
            <person name="Paps J."/>
            <person name="Zhu Y."/>
            <person name="Wu F."/>
            <person name="Chen Y."/>
            <person name="Wang J."/>
            <person name="Peng C."/>
            <person name="Meng J."/>
            <person name="Yang L."/>
            <person name="Liu J."/>
            <person name="Wen B."/>
            <person name="Zhang N."/>
            <person name="Huang Z."/>
            <person name="Zhu Q."/>
            <person name="Feng Y."/>
            <person name="Mount A."/>
            <person name="Hedgecock D."/>
            <person name="Xu Z."/>
            <person name="Liu Y."/>
            <person name="Domazet-Loso T."/>
            <person name="Du Y."/>
            <person name="Sun X."/>
            <person name="Zhang S."/>
            <person name="Liu B."/>
            <person name="Cheng P."/>
            <person name="Jiang X."/>
            <person name="Li J."/>
            <person name="Fan D."/>
            <person name="Wang W."/>
            <person name="Fu W."/>
            <person name="Wang T."/>
            <person name="Wang B."/>
            <person name="Zhang J."/>
            <person name="Peng Z."/>
            <person name="Li Y."/>
            <person name="Li N."/>
            <person name="Wang J."/>
            <person name="Chen M."/>
            <person name="He Y."/>
            <person name="Tan F."/>
            <person name="Song X."/>
            <person name="Zheng Q."/>
            <person name="Huang R."/>
            <person name="Yang H."/>
            <person name="Du X."/>
            <person name="Chen L."/>
            <person name="Yang M."/>
            <person name="Gaffney P.M."/>
            <person name="Wang S."/>
            <person name="Luo L."/>
            <person name="She Z."/>
            <person name="Ming Y."/>
            <person name="Huang W."/>
            <person name="Zhang S."/>
            <person name="Huang B."/>
            <person name="Zhang Y."/>
            <person name="Qu T."/>
            <person name="Ni P."/>
            <person name="Miao G."/>
            <person name="Wang J."/>
            <person name="Wang Q."/>
            <person name="Steinberg C.E."/>
            <person name="Wang H."/>
            <person name="Li N."/>
            <person name="Qian L."/>
            <person name="Zhang G."/>
            <person name="Li Y."/>
            <person name="Yang H."/>
            <person name="Liu X."/>
            <person name="Wang J."/>
            <person name="Yin Y."/>
            <person name="Wang J."/>
        </authorList>
    </citation>
    <scope>NUCLEOTIDE SEQUENCE [LARGE SCALE GENOMIC DNA]</scope>
    <source>
        <strain evidence="1">05x7-T-G4-1.051#20</strain>
    </source>
</reference>